<protein>
    <recommendedName>
        <fullName evidence="1">TniQ domain-containing protein</fullName>
    </recommendedName>
</protein>
<dbReference type="Proteomes" id="UP000055019">
    <property type="component" value="Unassembled WGS sequence"/>
</dbReference>
<feature type="domain" description="TniQ" evidence="1">
    <location>
        <begin position="17"/>
        <end position="163"/>
    </location>
</feature>
<name>A0A158KXM7_9BURK</name>
<keyword evidence="3" id="KW-1185">Reference proteome</keyword>
<evidence type="ECO:0000259" key="1">
    <source>
        <dbReference type="Pfam" id="PF06527"/>
    </source>
</evidence>
<gene>
    <name evidence="2" type="ORF">AWB74_07196</name>
</gene>
<evidence type="ECO:0000313" key="3">
    <source>
        <dbReference type="Proteomes" id="UP000055019"/>
    </source>
</evidence>
<dbReference type="Pfam" id="PF06527">
    <property type="entry name" value="TniQ"/>
    <property type="match status" value="1"/>
</dbReference>
<proteinExistence type="predicted"/>
<organism evidence="2 3">
    <name type="scientific">Caballeronia arvi</name>
    <dbReference type="NCBI Taxonomy" id="1777135"/>
    <lineage>
        <taxon>Bacteria</taxon>
        <taxon>Pseudomonadati</taxon>
        <taxon>Pseudomonadota</taxon>
        <taxon>Betaproteobacteria</taxon>
        <taxon>Burkholderiales</taxon>
        <taxon>Burkholderiaceae</taxon>
        <taxon>Caballeronia</taxon>
    </lineage>
</organism>
<sequence>MRRESLEGRFYLGGKIQKEEDTTGFLSRMLDYRSIDSRKRLIELLGSTSGRFAWSLPSRLETARALFPSGLPDVNSLIDSHTRYPLFAPFLEKTARKQLYMHHRRKGYADAASGFGMSDRARFGICLKCVQEDLSRIKAPFTYWRRGHLIPGVAYCVVHREPLYTYCNTCEYGHRRNDQSLSPAVRCLCGKALRRIAAPKRQRTEGVLLSIDSMATELMQGKCPIVLEPGTIPELVRGHLLRHEPSVKFRIRKELTKRLEDALDRQSMRWLNIDEGTILRLLGRAEDGTRLINPRQNVAIVYAIFGGWDGLRHEAELRKSDVASYEEACRYVPKRIRSVEPHHKSEVISRIERMDDGAREKQRRETRKFIRNALAQNPNLSRRQLYDMPGGRRHWRFALFEDSDWLEEVIPSDPITRRALAAQRSSCAPKEENPSNEEEIRVSESIYDICLRLIEIYPLRRITRARLLNNTKNESLKGWAERSIVVQEALDACVDSDDEYLNRRLAHICERVSEICITHPYGFRSTYCGLTEQQLKGRINRAMTWLKKNCA</sequence>
<dbReference type="EMBL" id="FCOM02000057">
    <property type="protein sequence ID" value="SAL85161.1"/>
    <property type="molecule type" value="Genomic_DNA"/>
</dbReference>
<dbReference type="AlphaFoldDB" id="A0A158KXM7"/>
<reference evidence="2" key="1">
    <citation type="submission" date="2016-01" db="EMBL/GenBank/DDBJ databases">
        <authorList>
            <person name="Peeters C."/>
        </authorList>
    </citation>
    <scope>NUCLEOTIDE SEQUENCE [LARGE SCALE GENOMIC DNA]</scope>
    <source>
        <strain evidence="2">LMG 29317</strain>
    </source>
</reference>
<accession>A0A158KXM7</accession>
<evidence type="ECO:0000313" key="2">
    <source>
        <dbReference type="EMBL" id="SAL85161.1"/>
    </source>
</evidence>
<dbReference type="InterPro" id="IPR009492">
    <property type="entry name" value="TniQ"/>
</dbReference>
<comment type="caution">
    <text evidence="2">The sequence shown here is derived from an EMBL/GenBank/DDBJ whole genome shotgun (WGS) entry which is preliminary data.</text>
</comment>